<dbReference type="AlphaFoldDB" id="A7I2U6"/>
<keyword evidence="5" id="KW-0378">Hydrolase</keyword>
<dbReference type="InterPro" id="IPR017871">
    <property type="entry name" value="ABC_transporter-like_CS"/>
</dbReference>
<evidence type="ECO:0000313" key="5">
    <source>
        <dbReference type="EMBL" id="ABS52520.1"/>
    </source>
</evidence>
<dbReference type="EMBL" id="CP000776">
    <property type="protein sequence ID" value="ABS52520.1"/>
    <property type="molecule type" value="Genomic_DNA"/>
</dbReference>
<dbReference type="InterPro" id="IPR017911">
    <property type="entry name" value="MacB-like_ATP-bd"/>
</dbReference>
<dbReference type="SMART" id="SM00382">
    <property type="entry name" value="AAA"/>
    <property type="match status" value="1"/>
</dbReference>
<dbReference type="STRING" id="360107.CHAB381_1286"/>
<dbReference type="GO" id="GO:0022857">
    <property type="term" value="F:transmembrane transporter activity"/>
    <property type="evidence" value="ECO:0007669"/>
    <property type="project" value="TreeGrafter"/>
</dbReference>
<dbReference type="PANTHER" id="PTHR24220:SF86">
    <property type="entry name" value="ABC TRANSPORTER ABCH.1"/>
    <property type="match status" value="1"/>
</dbReference>
<keyword evidence="5" id="KW-0449">Lipoprotein</keyword>
<dbReference type="CDD" id="cd03255">
    <property type="entry name" value="ABC_MJ0796_LolCDE_FtsE"/>
    <property type="match status" value="1"/>
</dbReference>
<dbReference type="HOGENOM" id="CLU_000604_1_22_7"/>
<dbReference type="Pfam" id="PF00005">
    <property type="entry name" value="ABC_tran"/>
    <property type="match status" value="1"/>
</dbReference>
<protein>
    <submittedName>
        <fullName evidence="5">Lipoprotein-releasing system ATP-binding protein LolD</fullName>
        <ecNumber evidence="5">3.6.3.-</ecNumber>
    </submittedName>
</protein>
<evidence type="ECO:0000259" key="4">
    <source>
        <dbReference type="PROSITE" id="PS50893"/>
    </source>
</evidence>
<dbReference type="Gene3D" id="3.40.50.300">
    <property type="entry name" value="P-loop containing nucleotide triphosphate hydrolases"/>
    <property type="match status" value="1"/>
</dbReference>
<evidence type="ECO:0000256" key="2">
    <source>
        <dbReference type="ARBA" id="ARBA00022741"/>
    </source>
</evidence>
<keyword evidence="1" id="KW-0813">Transport</keyword>
<dbReference type="InterPro" id="IPR015854">
    <property type="entry name" value="ABC_transpr_LolD-like"/>
</dbReference>
<dbReference type="RefSeq" id="WP_012109138.1">
    <property type="nucleotide sequence ID" value="NC_009714.1"/>
</dbReference>
<gene>
    <name evidence="5" type="ordered locus">CHAB381_1286</name>
</gene>
<accession>A7I2U6</accession>
<name>A7I2U6_CAMHC</name>
<organism evidence="5 6">
    <name type="scientific">Campylobacter hominis (strain ATCC BAA-381 / DSM 21671 / CCUG 45161 / LMG 19568 / NCTC 13146 / CH001A)</name>
    <dbReference type="NCBI Taxonomy" id="360107"/>
    <lineage>
        <taxon>Bacteria</taxon>
        <taxon>Pseudomonadati</taxon>
        <taxon>Campylobacterota</taxon>
        <taxon>Epsilonproteobacteria</taxon>
        <taxon>Campylobacterales</taxon>
        <taxon>Campylobacteraceae</taxon>
        <taxon>Campylobacter</taxon>
    </lineage>
</organism>
<evidence type="ECO:0000313" key="6">
    <source>
        <dbReference type="Proteomes" id="UP000002407"/>
    </source>
</evidence>
<dbReference type="PROSITE" id="PS50893">
    <property type="entry name" value="ABC_TRANSPORTER_2"/>
    <property type="match status" value="1"/>
</dbReference>
<dbReference type="PANTHER" id="PTHR24220">
    <property type="entry name" value="IMPORT ATP-BINDING PROTEIN"/>
    <property type="match status" value="1"/>
</dbReference>
<dbReference type="PROSITE" id="PS00675">
    <property type="entry name" value="SIGMA54_INTERACT_1"/>
    <property type="match status" value="1"/>
</dbReference>
<keyword evidence="6" id="KW-1185">Reference proteome</keyword>
<dbReference type="GO" id="GO:0005886">
    <property type="term" value="C:plasma membrane"/>
    <property type="evidence" value="ECO:0007669"/>
    <property type="project" value="TreeGrafter"/>
</dbReference>
<dbReference type="KEGG" id="cha:CHAB381_1286"/>
<keyword evidence="2" id="KW-0547">Nucleotide-binding</keyword>
<dbReference type="InterPro" id="IPR003593">
    <property type="entry name" value="AAA+_ATPase"/>
</dbReference>
<proteinExistence type="predicted"/>
<dbReference type="Proteomes" id="UP000002407">
    <property type="component" value="Chromosome"/>
</dbReference>
<dbReference type="InterPro" id="IPR027417">
    <property type="entry name" value="P-loop_NTPase"/>
</dbReference>
<dbReference type="SUPFAM" id="SSF52540">
    <property type="entry name" value="P-loop containing nucleoside triphosphate hydrolases"/>
    <property type="match status" value="1"/>
</dbReference>
<dbReference type="PROSITE" id="PS00211">
    <property type="entry name" value="ABC_TRANSPORTER_1"/>
    <property type="match status" value="1"/>
</dbReference>
<feature type="domain" description="ABC transporter" evidence="4">
    <location>
        <begin position="11"/>
        <end position="229"/>
    </location>
</feature>
<evidence type="ECO:0000256" key="3">
    <source>
        <dbReference type="ARBA" id="ARBA00022840"/>
    </source>
</evidence>
<dbReference type="GO" id="GO:0005524">
    <property type="term" value="F:ATP binding"/>
    <property type="evidence" value="ECO:0007669"/>
    <property type="project" value="UniProtKB-KW"/>
</dbReference>
<reference evidence="6" key="1">
    <citation type="submission" date="2007-07" db="EMBL/GenBank/DDBJ databases">
        <title>Complete genome sequence of Campylobacter hominis ATCC BAA-381, a commensal isolated from the human gastrointestinal tract.</title>
        <authorList>
            <person name="Fouts D.E."/>
            <person name="Mongodin E.F."/>
            <person name="Puiu D."/>
            <person name="Sebastian Y."/>
            <person name="Miller W.G."/>
            <person name="Mandrell R.E."/>
            <person name="Nelson K.E."/>
        </authorList>
    </citation>
    <scope>NUCLEOTIDE SEQUENCE [LARGE SCALE GENOMIC DNA]</scope>
    <source>
        <strain evidence="6">ATCC BAA-381 / LMG 19568 / NCTC 13146 / CH001A</strain>
    </source>
</reference>
<dbReference type="eggNOG" id="COG1136">
    <property type="taxonomic scope" value="Bacteria"/>
</dbReference>
<evidence type="ECO:0000256" key="1">
    <source>
        <dbReference type="ARBA" id="ARBA00022448"/>
    </source>
</evidence>
<dbReference type="InterPro" id="IPR003439">
    <property type="entry name" value="ABC_transporter-like_ATP-bd"/>
</dbReference>
<dbReference type="GO" id="GO:0016887">
    <property type="term" value="F:ATP hydrolysis activity"/>
    <property type="evidence" value="ECO:0007669"/>
    <property type="project" value="InterPro"/>
</dbReference>
<keyword evidence="3 5" id="KW-0067">ATP-binding</keyword>
<dbReference type="OrthoDB" id="9809450at2"/>
<dbReference type="EC" id="3.6.3.-" evidence="5"/>
<dbReference type="InterPro" id="IPR025662">
    <property type="entry name" value="Sigma_54_int_dom_ATP-bd_1"/>
</dbReference>
<sequence>MAEIVPEMEIIVANNLTLGYERDQNVIKNASFSIKSHDFVVITGESGSGKSTLLKSFYGGIDIREGDLNVCLCDLNGISSRQLRILRQRIGIIFQNYKLINEWTVERNIMLPLIIMGLDPKICREQALKLLKHVELLGKADKYPLELSGGEQQRVAMARALAHNPQLIICDEPTGNLDERSSSIIWKLLASANEAWKACVVIVTHKKPSDLRMKFRHFIIENSTVRENI</sequence>